<dbReference type="GO" id="GO:0005789">
    <property type="term" value="C:endoplasmic reticulum membrane"/>
    <property type="evidence" value="ECO:0007669"/>
    <property type="project" value="UniProtKB-SubCell"/>
</dbReference>
<sequence>MNYTFGDRVKKLVNASAIDKSEKDAILSLGRITYKELREAHQKCSGEPDVGSLMHYMSDLTPVFRVYDREGLAKAAKTDEFKALMSRLRAEEKEREYRTLLKRGHDAGAHVDGIGSYAFLAGRGQAGSAGQAAKEVKHQLTTIVNILITVVSAGYAVWYWSGSSMGLSRDAGAAGNMGVRVLLSLFAAVLVLVAEIVVFGGYLRKVDDARTKEHALVEDRSVVQTIVIKGKGATASSGPTRDRASIGKKRKRKGRAAYVSAPTRRDTDQIASFLRQQRAFGEAGTPEAILAARGAEQQALRCGGAGTAEKRCSCIKRKPIPLLAWSGQAWPCRHT</sequence>
<evidence type="ECO:0000256" key="7">
    <source>
        <dbReference type="SAM" id="Phobius"/>
    </source>
</evidence>
<dbReference type="Pfam" id="PF11712">
    <property type="entry name" value="Vma12"/>
    <property type="match status" value="1"/>
</dbReference>
<evidence type="ECO:0000313" key="9">
    <source>
        <dbReference type="Proteomes" id="UP000094455"/>
    </source>
</evidence>
<feature type="compositionally biased region" description="Basic residues" evidence="6">
    <location>
        <begin position="246"/>
        <end position="255"/>
    </location>
</feature>
<dbReference type="GeneID" id="30179981"/>
<dbReference type="RefSeq" id="XP_019019183.1">
    <property type="nucleotide sequence ID" value="XM_019163294.1"/>
</dbReference>
<evidence type="ECO:0000256" key="2">
    <source>
        <dbReference type="ARBA" id="ARBA00022692"/>
    </source>
</evidence>
<proteinExistence type="predicted"/>
<evidence type="ECO:0000256" key="3">
    <source>
        <dbReference type="ARBA" id="ARBA00022824"/>
    </source>
</evidence>
<evidence type="ECO:0000313" key="8">
    <source>
        <dbReference type="EMBL" id="ODQ48070.1"/>
    </source>
</evidence>
<gene>
    <name evidence="8" type="ORF">PICMEDRAFT_58385</name>
</gene>
<evidence type="ECO:0000256" key="4">
    <source>
        <dbReference type="ARBA" id="ARBA00022989"/>
    </source>
</evidence>
<protein>
    <submittedName>
        <fullName evidence="8">Uncharacterized protein</fullName>
    </submittedName>
</protein>
<keyword evidence="2 7" id="KW-0812">Transmembrane</keyword>
<evidence type="ECO:0000256" key="6">
    <source>
        <dbReference type="SAM" id="MobiDB-lite"/>
    </source>
</evidence>
<dbReference type="Proteomes" id="UP000094455">
    <property type="component" value="Unassembled WGS sequence"/>
</dbReference>
<evidence type="ECO:0000256" key="1">
    <source>
        <dbReference type="ARBA" id="ARBA00004477"/>
    </source>
</evidence>
<dbReference type="PANTHER" id="PTHR31394:SF1">
    <property type="entry name" value="TRANSMEMBRANE PROTEIN 199"/>
    <property type="match status" value="1"/>
</dbReference>
<dbReference type="EMBL" id="KV454002">
    <property type="protein sequence ID" value="ODQ48070.1"/>
    <property type="molecule type" value="Genomic_DNA"/>
</dbReference>
<evidence type="ECO:0000256" key="5">
    <source>
        <dbReference type="ARBA" id="ARBA00023136"/>
    </source>
</evidence>
<keyword evidence="4 7" id="KW-1133">Transmembrane helix</keyword>
<comment type="subcellular location">
    <subcellularLocation>
        <location evidence="1">Endoplasmic reticulum membrane</location>
        <topology evidence="1">Multi-pass membrane protein</topology>
    </subcellularLocation>
</comment>
<feature type="transmembrane region" description="Helical" evidence="7">
    <location>
        <begin position="143"/>
        <end position="161"/>
    </location>
</feature>
<keyword evidence="3" id="KW-0256">Endoplasmic reticulum</keyword>
<feature type="region of interest" description="Disordered" evidence="6">
    <location>
        <begin position="232"/>
        <end position="260"/>
    </location>
</feature>
<dbReference type="InterPro" id="IPR021013">
    <property type="entry name" value="ATPase_Vma12"/>
</dbReference>
<dbReference type="STRING" id="763406.A0A1E3NPL5"/>
<dbReference type="OrthoDB" id="19981at2759"/>
<keyword evidence="5 7" id="KW-0472">Membrane</keyword>
<organism evidence="8 9">
    <name type="scientific">Pichia membranifaciens NRRL Y-2026</name>
    <dbReference type="NCBI Taxonomy" id="763406"/>
    <lineage>
        <taxon>Eukaryota</taxon>
        <taxon>Fungi</taxon>
        <taxon>Dikarya</taxon>
        <taxon>Ascomycota</taxon>
        <taxon>Saccharomycotina</taxon>
        <taxon>Pichiomycetes</taxon>
        <taxon>Pichiales</taxon>
        <taxon>Pichiaceae</taxon>
        <taxon>Pichia</taxon>
    </lineage>
</organism>
<feature type="transmembrane region" description="Helical" evidence="7">
    <location>
        <begin position="181"/>
        <end position="203"/>
    </location>
</feature>
<dbReference type="AlphaFoldDB" id="A0A1E3NPL5"/>
<name>A0A1E3NPL5_9ASCO</name>
<reference evidence="8 9" key="1">
    <citation type="journal article" date="2016" name="Proc. Natl. Acad. Sci. U.S.A.">
        <title>Comparative genomics of biotechnologically important yeasts.</title>
        <authorList>
            <person name="Riley R."/>
            <person name="Haridas S."/>
            <person name="Wolfe K.H."/>
            <person name="Lopes M.R."/>
            <person name="Hittinger C.T."/>
            <person name="Goeker M."/>
            <person name="Salamov A.A."/>
            <person name="Wisecaver J.H."/>
            <person name="Long T.M."/>
            <person name="Calvey C.H."/>
            <person name="Aerts A.L."/>
            <person name="Barry K.W."/>
            <person name="Choi C."/>
            <person name="Clum A."/>
            <person name="Coughlan A.Y."/>
            <person name="Deshpande S."/>
            <person name="Douglass A.P."/>
            <person name="Hanson S.J."/>
            <person name="Klenk H.-P."/>
            <person name="LaButti K.M."/>
            <person name="Lapidus A."/>
            <person name="Lindquist E.A."/>
            <person name="Lipzen A.M."/>
            <person name="Meier-Kolthoff J.P."/>
            <person name="Ohm R.A."/>
            <person name="Otillar R.P."/>
            <person name="Pangilinan J.L."/>
            <person name="Peng Y."/>
            <person name="Rokas A."/>
            <person name="Rosa C.A."/>
            <person name="Scheuner C."/>
            <person name="Sibirny A.A."/>
            <person name="Slot J.C."/>
            <person name="Stielow J.B."/>
            <person name="Sun H."/>
            <person name="Kurtzman C.P."/>
            <person name="Blackwell M."/>
            <person name="Grigoriev I.V."/>
            <person name="Jeffries T.W."/>
        </authorList>
    </citation>
    <scope>NUCLEOTIDE SEQUENCE [LARGE SCALE GENOMIC DNA]</scope>
    <source>
        <strain evidence="8 9">NRRL Y-2026</strain>
    </source>
</reference>
<accession>A0A1E3NPL5</accession>
<dbReference type="PANTHER" id="PTHR31394">
    <property type="entry name" value="TRANSMEMBRANE PROTEIN 199"/>
    <property type="match status" value="1"/>
</dbReference>
<keyword evidence="9" id="KW-1185">Reference proteome</keyword>
<dbReference type="GO" id="GO:0070072">
    <property type="term" value="P:vacuolar proton-transporting V-type ATPase complex assembly"/>
    <property type="evidence" value="ECO:0007669"/>
    <property type="project" value="InterPro"/>
</dbReference>